<feature type="binding site" description="in other chain" evidence="8">
    <location>
        <position position="124"/>
    </location>
    <ligand>
        <name>deamido-NAD(+)</name>
        <dbReference type="ChEBI" id="CHEBI:58437"/>
        <note>ligand shared between two neighboring subunits</note>
    </ligand>
</feature>
<dbReference type="InterPro" id="IPR003694">
    <property type="entry name" value="NAD_synthase"/>
</dbReference>
<dbReference type="PANTHER" id="PTHR23090:SF9">
    <property type="entry name" value="GLUTAMINE-DEPENDENT NAD(+) SYNTHETASE"/>
    <property type="match status" value="1"/>
</dbReference>
<dbReference type="GO" id="GO:0005524">
    <property type="term" value="F:ATP binding"/>
    <property type="evidence" value="ECO:0007669"/>
    <property type="project" value="UniProtKB-UniRule"/>
</dbReference>
<dbReference type="GO" id="GO:0009435">
    <property type="term" value="P:NAD+ biosynthetic process"/>
    <property type="evidence" value="ECO:0007669"/>
    <property type="project" value="UniProtKB-UniRule"/>
</dbReference>
<evidence type="ECO:0000313" key="12">
    <source>
        <dbReference type="EMBL" id="HGQ59457.1"/>
    </source>
</evidence>
<dbReference type="AlphaFoldDB" id="A0A7C4NNP5"/>
<feature type="binding site" description="in other chain" evidence="8">
    <location>
        <begin position="255"/>
        <end position="256"/>
    </location>
    <ligand>
        <name>deamido-NAD(+)</name>
        <dbReference type="ChEBI" id="CHEBI:58437"/>
        <note>ligand shared between two neighboring subunits</note>
    </ligand>
</feature>
<feature type="binding site" evidence="8">
    <location>
        <position position="149"/>
    </location>
    <ligand>
        <name>Mg(2+)</name>
        <dbReference type="ChEBI" id="CHEBI:18420"/>
    </ligand>
</feature>
<evidence type="ECO:0000256" key="1">
    <source>
        <dbReference type="ARBA" id="ARBA00005859"/>
    </source>
</evidence>
<dbReference type="GO" id="GO:0004359">
    <property type="term" value="F:glutaminase activity"/>
    <property type="evidence" value="ECO:0007669"/>
    <property type="project" value="InterPro"/>
</dbReference>
<keyword evidence="4 8" id="KW-0547">Nucleotide-binding</keyword>
<comment type="pathway">
    <text evidence="8">Cofactor biosynthesis; NAD(+) biosynthesis; NAD(+) from deamido-NAD(+) (ammonia route): step 1/1.</text>
</comment>
<keyword evidence="6 8" id="KW-0460">Magnesium</keyword>
<dbReference type="EMBL" id="DTBE01000054">
    <property type="protein sequence ID" value="HGQ59457.1"/>
    <property type="molecule type" value="Genomic_DNA"/>
</dbReference>
<comment type="function">
    <text evidence="8">Catalyzes the ATP-dependent amidation of deamido-NAD to form NAD. Uses ammonia as a nitrogen source.</text>
</comment>
<feature type="binding site" evidence="8">
    <location>
        <position position="144"/>
    </location>
    <ligand>
        <name>ATP</name>
        <dbReference type="ChEBI" id="CHEBI:30616"/>
    </ligand>
</feature>
<evidence type="ECO:0000256" key="2">
    <source>
        <dbReference type="ARBA" id="ARBA00022598"/>
    </source>
</evidence>
<sequence length="272" mass="30757">MKSVFEELLNLDYSAVTRYLISRIRNKVSETGFDKVVVGLSGGLDSSVTVKLLTEALESSRVLALIMPDSRVTDKADVEDAVNLAESLGVNYRILNIDGIVDEYAKILGVDNYESIPIGNLRTRIRMSILYYYANTTKALVAGTSDKSEILIGYFTKYGDGAADFYPIACLYKSQVRRLAEYLGLPSRIIRKPSSPGFWRGHLAEEEIGLKYEVIDSILYLLFDKKLSIDEIITNYNFDRDVVVKVLSMFRRSMHKRVLINEEDLYLPNPPI</sequence>
<accession>A0A7C4NNP5</accession>
<evidence type="ECO:0000256" key="7">
    <source>
        <dbReference type="ARBA" id="ARBA00023027"/>
    </source>
</evidence>
<evidence type="ECO:0000256" key="4">
    <source>
        <dbReference type="ARBA" id="ARBA00022741"/>
    </source>
</evidence>
<evidence type="ECO:0000256" key="9">
    <source>
        <dbReference type="RuleBase" id="RU003811"/>
    </source>
</evidence>
<dbReference type="Pfam" id="PF02540">
    <property type="entry name" value="NAD_synthase"/>
    <property type="match status" value="1"/>
</dbReference>
<dbReference type="GO" id="GO:0046872">
    <property type="term" value="F:metal ion binding"/>
    <property type="evidence" value="ECO:0007669"/>
    <property type="project" value="UniProtKB-KW"/>
</dbReference>
<evidence type="ECO:0000256" key="8">
    <source>
        <dbReference type="HAMAP-Rule" id="MF_00193"/>
    </source>
</evidence>
<dbReference type="PANTHER" id="PTHR23090">
    <property type="entry name" value="NH 3 /GLUTAMINE-DEPENDENT NAD + SYNTHETASE"/>
    <property type="match status" value="1"/>
</dbReference>
<gene>
    <name evidence="8" type="primary">nadE</name>
    <name evidence="12" type="ORF">ENU09_01865</name>
    <name evidence="13" type="ORF">ENU20_00815</name>
</gene>
<keyword evidence="5 8" id="KW-0067">ATP-binding</keyword>
<dbReference type="HAMAP" id="MF_00193">
    <property type="entry name" value="NadE_ammonia_dep"/>
    <property type="match status" value="1"/>
</dbReference>
<dbReference type="InterPro" id="IPR014729">
    <property type="entry name" value="Rossmann-like_a/b/a_fold"/>
</dbReference>
<feature type="binding site" evidence="8">
    <location>
        <begin position="39"/>
        <end position="46"/>
    </location>
    <ligand>
        <name>ATP</name>
        <dbReference type="ChEBI" id="CHEBI:30616"/>
    </ligand>
</feature>
<reference evidence="13" key="1">
    <citation type="journal article" date="2020" name="mSystems">
        <title>Genome- and Community-Level Interaction Insights into Carbon Utilization and Element Cycling Functions of Hydrothermarchaeota in Hydrothermal Sediment.</title>
        <authorList>
            <person name="Zhou Z."/>
            <person name="Liu Y."/>
            <person name="Xu W."/>
            <person name="Pan J."/>
            <person name="Luo Z.H."/>
            <person name="Li M."/>
        </authorList>
    </citation>
    <scope>NUCLEOTIDE SEQUENCE [LARGE SCALE GENOMIC DNA]</scope>
    <source>
        <strain evidence="12">SpSt-638</strain>
        <strain evidence="13">SpSt-648</strain>
    </source>
</reference>
<comment type="caution">
    <text evidence="13">The sequence shown here is derived from an EMBL/GenBank/DDBJ whole genome shotgun (WGS) entry which is preliminary data.</text>
</comment>
<evidence type="ECO:0000256" key="3">
    <source>
        <dbReference type="ARBA" id="ARBA00022723"/>
    </source>
</evidence>
<comment type="similarity">
    <text evidence="1 8 9">Belongs to the NAD synthetase family.</text>
</comment>
<dbReference type="Gene3D" id="3.40.50.620">
    <property type="entry name" value="HUPs"/>
    <property type="match status" value="1"/>
</dbReference>
<dbReference type="UniPathway" id="UPA00253">
    <property type="reaction ID" value="UER00333"/>
</dbReference>
<dbReference type="NCBIfam" id="TIGR00552">
    <property type="entry name" value="nadE"/>
    <property type="match status" value="1"/>
</dbReference>
<proteinExistence type="inferred from homology"/>
<name>A0A7C4NNP5_STAMA</name>
<dbReference type="NCBIfam" id="NF010587">
    <property type="entry name" value="PRK13980.1"/>
    <property type="match status" value="1"/>
</dbReference>
<dbReference type="FunFam" id="3.40.50.620:FF:000106">
    <property type="entry name" value="Glutamine-dependent NAD(+) synthetase"/>
    <property type="match status" value="1"/>
</dbReference>
<evidence type="ECO:0000259" key="11">
    <source>
        <dbReference type="Pfam" id="PF02540"/>
    </source>
</evidence>
<comment type="catalytic activity">
    <reaction evidence="8 10">
        <text>deamido-NAD(+) + NH4(+) + ATP = AMP + diphosphate + NAD(+) + H(+)</text>
        <dbReference type="Rhea" id="RHEA:21188"/>
        <dbReference type="ChEBI" id="CHEBI:15378"/>
        <dbReference type="ChEBI" id="CHEBI:28938"/>
        <dbReference type="ChEBI" id="CHEBI:30616"/>
        <dbReference type="ChEBI" id="CHEBI:33019"/>
        <dbReference type="ChEBI" id="CHEBI:57540"/>
        <dbReference type="ChEBI" id="CHEBI:58437"/>
        <dbReference type="ChEBI" id="CHEBI:456215"/>
        <dbReference type="EC" id="6.3.1.5"/>
    </reaction>
</comment>
<dbReference type="GO" id="GO:0005737">
    <property type="term" value="C:cytoplasm"/>
    <property type="evidence" value="ECO:0007669"/>
    <property type="project" value="InterPro"/>
</dbReference>
<keyword evidence="2 8" id="KW-0436">Ligase</keyword>
<dbReference type="InterPro" id="IPR022926">
    <property type="entry name" value="NH(3)-dep_NAD(+)_synth"/>
</dbReference>
<dbReference type="EC" id="6.3.1.5" evidence="8 10"/>
<feature type="binding site" evidence="8">
    <location>
        <position position="45"/>
    </location>
    <ligand>
        <name>Mg(2+)</name>
        <dbReference type="ChEBI" id="CHEBI:18420"/>
    </ligand>
</feature>
<dbReference type="InterPro" id="IPR022310">
    <property type="entry name" value="NAD/GMP_synthase"/>
</dbReference>
<comment type="subunit">
    <text evidence="8">Homodimer.</text>
</comment>
<evidence type="ECO:0000256" key="10">
    <source>
        <dbReference type="RuleBase" id="RU003812"/>
    </source>
</evidence>
<evidence type="ECO:0000256" key="5">
    <source>
        <dbReference type="ARBA" id="ARBA00022840"/>
    </source>
</evidence>
<keyword evidence="3 8" id="KW-0479">Metal-binding</keyword>
<dbReference type="SUPFAM" id="SSF52402">
    <property type="entry name" value="Adenine nucleotide alpha hydrolases-like"/>
    <property type="match status" value="1"/>
</dbReference>
<protein>
    <recommendedName>
        <fullName evidence="8 10">NH(3)-dependent NAD(+) synthetase</fullName>
        <ecNumber evidence="8 10">6.3.1.5</ecNumber>
    </recommendedName>
</protein>
<feature type="binding site" evidence="8">
    <location>
        <position position="173"/>
    </location>
    <ligand>
        <name>ATP</name>
        <dbReference type="ChEBI" id="CHEBI:30616"/>
    </ligand>
</feature>
<evidence type="ECO:0000256" key="6">
    <source>
        <dbReference type="ARBA" id="ARBA00022842"/>
    </source>
</evidence>
<feature type="binding site" description="in other chain" evidence="8">
    <location>
        <position position="157"/>
    </location>
    <ligand>
        <name>deamido-NAD(+)</name>
        <dbReference type="ChEBI" id="CHEBI:58437"/>
        <note>ligand shared between two neighboring subunits</note>
    </ligand>
</feature>
<dbReference type="CDD" id="cd00553">
    <property type="entry name" value="NAD_synthase"/>
    <property type="match status" value="1"/>
</dbReference>
<dbReference type="GO" id="GO:0003952">
    <property type="term" value="F:NAD+ synthase (glutamine-hydrolyzing) activity"/>
    <property type="evidence" value="ECO:0007669"/>
    <property type="project" value="InterPro"/>
</dbReference>
<evidence type="ECO:0000313" key="13">
    <source>
        <dbReference type="EMBL" id="HGQ73608.1"/>
    </source>
</evidence>
<organism evidence="13">
    <name type="scientific">Staphylothermus marinus</name>
    <dbReference type="NCBI Taxonomy" id="2280"/>
    <lineage>
        <taxon>Archaea</taxon>
        <taxon>Thermoproteota</taxon>
        <taxon>Thermoprotei</taxon>
        <taxon>Desulfurococcales</taxon>
        <taxon>Desulfurococcaceae</taxon>
        <taxon>Staphylothermus</taxon>
    </lineage>
</organism>
<dbReference type="GO" id="GO:0008795">
    <property type="term" value="F:NAD+ synthase activity"/>
    <property type="evidence" value="ECO:0007669"/>
    <property type="project" value="UniProtKB-UniRule"/>
</dbReference>
<feature type="domain" description="NAD/GMP synthase" evidence="11">
    <location>
        <begin position="18"/>
        <end position="258"/>
    </location>
</feature>
<feature type="binding site" evidence="8">
    <location>
        <position position="164"/>
    </location>
    <ligand>
        <name>deamido-NAD(+)</name>
        <dbReference type="ChEBI" id="CHEBI:58437"/>
        <note>ligand shared between two neighboring subunits</note>
    </ligand>
</feature>
<keyword evidence="7 8" id="KW-0520">NAD</keyword>
<dbReference type="EMBL" id="DTBP01000010">
    <property type="protein sequence ID" value="HGQ73608.1"/>
    <property type="molecule type" value="Genomic_DNA"/>
</dbReference>
<feature type="binding site" evidence="8">
    <location>
        <position position="195"/>
    </location>
    <ligand>
        <name>ATP</name>
        <dbReference type="ChEBI" id="CHEBI:30616"/>
    </ligand>
</feature>